<dbReference type="RefSeq" id="XP_011392264.1">
    <property type="nucleotide sequence ID" value="XM_011393962.1"/>
</dbReference>
<dbReference type="OrthoDB" id="2556295at2759"/>
<dbReference type="AlphaFoldDB" id="A0A0D1BVZ6"/>
<feature type="signal peptide" evidence="2">
    <location>
        <begin position="1"/>
        <end position="19"/>
    </location>
</feature>
<organism evidence="3 4">
    <name type="scientific">Mycosarcoma maydis</name>
    <name type="common">Corn smut fungus</name>
    <name type="synonym">Ustilago maydis</name>
    <dbReference type="NCBI Taxonomy" id="5270"/>
    <lineage>
        <taxon>Eukaryota</taxon>
        <taxon>Fungi</taxon>
        <taxon>Dikarya</taxon>
        <taxon>Basidiomycota</taxon>
        <taxon>Ustilaginomycotina</taxon>
        <taxon>Ustilaginomycetes</taxon>
        <taxon>Ustilaginales</taxon>
        <taxon>Ustilaginaceae</taxon>
        <taxon>Mycosarcoma</taxon>
    </lineage>
</organism>
<evidence type="ECO:0000313" key="4">
    <source>
        <dbReference type="Proteomes" id="UP000000561"/>
    </source>
</evidence>
<evidence type="ECO:0000256" key="2">
    <source>
        <dbReference type="SAM" id="SignalP"/>
    </source>
</evidence>
<feature type="region of interest" description="Disordered" evidence="1">
    <location>
        <begin position="86"/>
        <end position="114"/>
    </location>
</feature>
<proteinExistence type="predicted"/>
<dbReference type="GeneID" id="23565678"/>
<dbReference type="InParanoid" id="A0A0D1BVZ6"/>
<keyword evidence="4" id="KW-1185">Reference proteome</keyword>
<dbReference type="EMBL" id="CM003159">
    <property type="protein sequence ID" value="KIS66192.1"/>
    <property type="molecule type" value="Genomic_DNA"/>
</dbReference>
<reference evidence="3 4" key="1">
    <citation type="journal article" date="2006" name="Nature">
        <title>Insights from the genome of the biotrophic fungal plant pathogen Ustilago maydis.</title>
        <authorList>
            <person name="Kamper J."/>
            <person name="Kahmann R."/>
            <person name="Bolker M."/>
            <person name="Ma L.J."/>
            <person name="Brefort T."/>
            <person name="Saville B.J."/>
            <person name="Banuett F."/>
            <person name="Kronstad J.W."/>
            <person name="Gold S.E."/>
            <person name="Muller O."/>
            <person name="Perlin M.H."/>
            <person name="Wosten H.A."/>
            <person name="de Vries R."/>
            <person name="Ruiz-Herrera J."/>
            <person name="Reynaga-Pena C.G."/>
            <person name="Snetselaar K."/>
            <person name="McCann M."/>
            <person name="Perez-Martin J."/>
            <person name="Feldbrugge M."/>
            <person name="Basse C.W."/>
            <person name="Steinberg G."/>
            <person name="Ibeas J.I."/>
            <person name="Holloman W."/>
            <person name="Guzman P."/>
            <person name="Farman M."/>
            <person name="Stajich J.E."/>
            <person name="Sentandreu R."/>
            <person name="Gonzalez-Prieto J.M."/>
            <person name="Kennell J.C."/>
            <person name="Molina L."/>
            <person name="Schirawski J."/>
            <person name="Mendoza-Mendoza A."/>
            <person name="Greilinger D."/>
            <person name="Munch K."/>
            <person name="Rossel N."/>
            <person name="Scherer M."/>
            <person name="Vranes M."/>
            <person name="Ladendorf O."/>
            <person name="Vincon V."/>
            <person name="Fuchs U."/>
            <person name="Sandrock B."/>
            <person name="Meng S."/>
            <person name="Ho E.C."/>
            <person name="Cahill M.J."/>
            <person name="Boyce K.J."/>
            <person name="Klose J."/>
            <person name="Klosterman S.J."/>
            <person name="Deelstra H.J."/>
            <person name="Ortiz-Castellanos L."/>
            <person name="Li W."/>
            <person name="Sanchez-Alonso P."/>
            <person name="Schreier P.H."/>
            <person name="Hauser-Hahn I."/>
            <person name="Vaupel M."/>
            <person name="Koopmann E."/>
            <person name="Friedrich G."/>
            <person name="Voss H."/>
            <person name="Schluter T."/>
            <person name="Margolis J."/>
            <person name="Platt D."/>
            <person name="Swimmer C."/>
            <person name="Gnirke A."/>
            <person name="Chen F."/>
            <person name="Vysotskaia V."/>
            <person name="Mannhaupt G."/>
            <person name="Guldener U."/>
            <person name="Munsterkotter M."/>
            <person name="Haase D."/>
            <person name="Oesterheld M."/>
            <person name="Mewes H.W."/>
            <person name="Mauceli E.W."/>
            <person name="DeCaprio D."/>
            <person name="Wade C.M."/>
            <person name="Butler J."/>
            <person name="Young S."/>
            <person name="Jaffe D.B."/>
            <person name="Calvo S."/>
            <person name="Nusbaum C."/>
            <person name="Galagan J."/>
            <person name="Birren B.W."/>
        </authorList>
    </citation>
    <scope>NUCLEOTIDE SEQUENCE [LARGE SCALE GENOMIC DNA]</scope>
    <source>
        <strain evidence="4">DSM 14603 / FGSC 9021 / UM521</strain>
    </source>
</reference>
<dbReference type="eggNOG" id="ENOG502R2TE">
    <property type="taxonomic scope" value="Eukaryota"/>
</dbReference>
<dbReference type="KEGG" id="uma:UMAG_05928"/>
<protein>
    <submittedName>
        <fullName evidence="3">Uncharacterized protein</fullName>
    </submittedName>
</protein>
<accession>A0A0D1BVZ6</accession>
<feature type="compositionally biased region" description="Polar residues" evidence="1">
    <location>
        <begin position="91"/>
        <end position="104"/>
    </location>
</feature>
<feature type="chain" id="PRO_5002243764" evidence="2">
    <location>
        <begin position="20"/>
        <end position="381"/>
    </location>
</feature>
<dbReference type="Proteomes" id="UP000000561">
    <property type="component" value="Chromosome 20"/>
</dbReference>
<evidence type="ECO:0000313" key="3">
    <source>
        <dbReference type="EMBL" id="KIS66192.1"/>
    </source>
</evidence>
<keyword evidence="2" id="KW-0732">Signal</keyword>
<gene>
    <name evidence="3" type="ORF">UMAG_05928</name>
</gene>
<name>A0A0D1BVZ6_MYCMD</name>
<dbReference type="VEuPathDB" id="FungiDB:UMAG_05928"/>
<sequence>MLTLAISLILIAFLACVLGTDGTLPAKVQIPERQLFPVMELDPAFNDIPGGNLGPRAPLAPGRLIEVPTWKNTNTAEGSDHVATLEPSAHPSLSGTLVPSSSRRNGLRTRPPSIHVLEGNPGVTISTLPGSSASRSQFRLPYHLPAFELRGQRWGPYQVGTDRFALQAYPLDLPAFRHLYQGYALRSWKPWNFEHFIANDAFSAAGIRFQPDPSVLLAIRGLIWRSLQTEGIAPRLVSQGETLIQGDYLWPPVEITRFGSDDLDIVRSLLTQRIRQAIAEQISVHSIGRPRLFHLEVIIGHQVRHILMVPARVPRFFDPSRSFADSQPWFFFEGMRATGNRLAFLGATFLPKDVEWVLLKSQTIQVALPSLARVPRSLRPV</sequence>
<evidence type="ECO:0000256" key="1">
    <source>
        <dbReference type="SAM" id="MobiDB-lite"/>
    </source>
</evidence>